<evidence type="ECO:0000313" key="1">
    <source>
        <dbReference type="EMBL" id="EKX99200.1"/>
    </source>
</evidence>
<keyword evidence="2" id="KW-1185">Reference proteome</keyword>
<organism evidence="1 2">
    <name type="scientific">Hoylesella saccharolytica F0055</name>
    <dbReference type="NCBI Taxonomy" id="1127699"/>
    <lineage>
        <taxon>Bacteria</taxon>
        <taxon>Pseudomonadati</taxon>
        <taxon>Bacteroidota</taxon>
        <taxon>Bacteroidia</taxon>
        <taxon>Bacteroidales</taxon>
        <taxon>Prevotellaceae</taxon>
        <taxon>Hoylesella</taxon>
    </lineage>
</organism>
<dbReference type="HOGENOM" id="CLU_070771_1_0_10"/>
<proteinExistence type="predicted"/>
<gene>
    <name evidence="1" type="ORF">HMPREF9151_01783</name>
</gene>
<reference evidence="1 2" key="1">
    <citation type="submission" date="2012-05" db="EMBL/GenBank/DDBJ databases">
        <authorList>
            <person name="Weinstock G."/>
            <person name="Sodergren E."/>
            <person name="Lobos E.A."/>
            <person name="Fulton L."/>
            <person name="Fulton R."/>
            <person name="Courtney L."/>
            <person name="Fronick C."/>
            <person name="O'Laughlin M."/>
            <person name="Godfrey J."/>
            <person name="Wilson R.M."/>
            <person name="Miner T."/>
            <person name="Farmer C."/>
            <person name="Delehaunty K."/>
            <person name="Cordes M."/>
            <person name="Minx P."/>
            <person name="Tomlinson C."/>
            <person name="Chen J."/>
            <person name="Wollam A."/>
            <person name="Pepin K.H."/>
            <person name="Bhonagiri V."/>
            <person name="Zhang X."/>
            <person name="Suruliraj S."/>
            <person name="Warren W."/>
            <person name="Mitreva M."/>
            <person name="Mardis E.R."/>
            <person name="Wilson R.K."/>
        </authorList>
    </citation>
    <scope>NUCLEOTIDE SEQUENCE [LARGE SCALE GENOMIC DNA]</scope>
    <source>
        <strain evidence="1 2">F0055</strain>
    </source>
</reference>
<dbReference type="STRING" id="1127699.HMPREF9151_01783"/>
<dbReference type="EMBL" id="AMEP01000104">
    <property type="protein sequence ID" value="EKX99200.1"/>
    <property type="molecule type" value="Genomic_DNA"/>
</dbReference>
<dbReference type="PATRIC" id="fig|1127699.3.peg.1646"/>
<dbReference type="Pfam" id="PF25594">
    <property type="entry name" value="GldB_lipo"/>
    <property type="match status" value="1"/>
</dbReference>
<dbReference type="InterPro" id="IPR019853">
    <property type="entry name" value="GldB-like"/>
</dbReference>
<protein>
    <recommendedName>
        <fullName evidence="3">Gliding motility protein GldB</fullName>
    </recommendedName>
</protein>
<name>L1N786_9BACT</name>
<dbReference type="AlphaFoldDB" id="L1N786"/>
<accession>L1N786</accession>
<evidence type="ECO:0000313" key="2">
    <source>
        <dbReference type="Proteomes" id="UP000010433"/>
    </source>
</evidence>
<dbReference type="RefSeq" id="WP_009163086.1">
    <property type="nucleotide sequence ID" value="NZ_KB291004.1"/>
</dbReference>
<dbReference type="Proteomes" id="UP000010433">
    <property type="component" value="Unassembled WGS sequence"/>
</dbReference>
<sequence>MVTACDLKIRPDMLGSHDVCIKVQRYDRLESRYLTTGDFSALQQMNTDYPIETRTLIEKVLQLGVIEDFEIHKKFLRYYQDSTLQMLISDAEAEYANMSDINKKFCKVFHQLKEWLPGLPKPQVYAQIGSLDQSIIIGEEMIGISLDKYMGEDYPLYKKYYSAEQLKSMKREYIVPDALSFYLLSLYPLQQYDLRSQQERDLHIAKMMWILNKAMGKDFFKTKFIDAIDKYMRRHPEIEIEDFVKSNDYHALLP</sequence>
<comment type="caution">
    <text evidence="1">The sequence shown here is derived from an EMBL/GenBank/DDBJ whole genome shotgun (WGS) entry which is preliminary data.</text>
</comment>
<evidence type="ECO:0008006" key="3">
    <source>
        <dbReference type="Google" id="ProtNLM"/>
    </source>
</evidence>
<dbReference type="OrthoDB" id="976022at2"/>